<feature type="transmembrane region" description="Helical" evidence="6">
    <location>
        <begin position="257"/>
        <end position="278"/>
    </location>
</feature>
<comment type="subcellular location">
    <subcellularLocation>
        <location evidence="1">Cell membrane</location>
        <topology evidence="1">Multi-pass membrane protein</topology>
    </subcellularLocation>
</comment>
<evidence type="ECO:0000256" key="2">
    <source>
        <dbReference type="ARBA" id="ARBA00022475"/>
    </source>
</evidence>
<proteinExistence type="predicted"/>
<dbReference type="InterPro" id="IPR017039">
    <property type="entry name" value="Virul_fac_BrkB"/>
</dbReference>
<evidence type="ECO:0000256" key="3">
    <source>
        <dbReference type="ARBA" id="ARBA00022692"/>
    </source>
</evidence>
<protein>
    <submittedName>
        <fullName evidence="7">Uncharacterized protein</fullName>
    </submittedName>
</protein>
<evidence type="ECO:0000256" key="4">
    <source>
        <dbReference type="ARBA" id="ARBA00022989"/>
    </source>
</evidence>
<dbReference type="GO" id="GO:0005886">
    <property type="term" value="C:plasma membrane"/>
    <property type="evidence" value="ECO:0007669"/>
    <property type="project" value="UniProtKB-SubCell"/>
</dbReference>
<feature type="transmembrane region" description="Helical" evidence="6">
    <location>
        <begin position="193"/>
        <end position="211"/>
    </location>
</feature>
<evidence type="ECO:0000256" key="5">
    <source>
        <dbReference type="ARBA" id="ARBA00023136"/>
    </source>
</evidence>
<feature type="transmembrane region" description="Helical" evidence="6">
    <location>
        <begin position="38"/>
        <end position="65"/>
    </location>
</feature>
<dbReference type="OrthoDB" id="977385at2"/>
<gene>
    <name evidence="7" type="ORF">EL17_04050</name>
</gene>
<feature type="transmembrane region" description="Helical" evidence="6">
    <location>
        <begin position="223"/>
        <end position="245"/>
    </location>
</feature>
<dbReference type="PANTHER" id="PTHR30213:SF0">
    <property type="entry name" value="UPF0761 MEMBRANE PROTEIN YIHY"/>
    <property type="match status" value="1"/>
</dbReference>
<name>A0A074L119_9BACT</name>
<dbReference type="Pfam" id="PF03631">
    <property type="entry name" value="Virul_fac_BrkB"/>
    <property type="match status" value="1"/>
</dbReference>
<feature type="transmembrane region" description="Helical" evidence="6">
    <location>
        <begin position="149"/>
        <end position="173"/>
    </location>
</feature>
<dbReference type="RefSeq" id="WP_035071158.1">
    <property type="nucleotide sequence ID" value="NZ_JMIH01000014.1"/>
</dbReference>
<reference evidence="7 8" key="1">
    <citation type="submission" date="2014-04" db="EMBL/GenBank/DDBJ databases">
        <title>Characterization and application of a salt tolerant electro-active bacterium.</title>
        <authorList>
            <person name="Yang L."/>
            <person name="Wei S."/>
            <person name="Tay Q.X.M."/>
        </authorList>
    </citation>
    <scope>NUCLEOTIDE SEQUENCE [LARGE SCALE GENOMIC DNA]</scope>
    <source>
        <strain evidence="7 8">LY1</strain>
    </source>
</reference>
<dbReference type="EMBL" id="JMIH01000014">
    <property type="protein sequence ID" value="KEO74859.1"/>
    <property type="molecule type" value="Genomic_DNA"/>
</dbReference>
<keyword evidence="3 6" id="KW-0812">Transmembrane</keyword>
<sequence>MSNNKGLHAKTPLHIPLSGWKEIFIRVKDKMDIKNIPVMAAGVAYYFFMSLFPALLAIVTLYTIVTDPLLVREHLEKLSPFMPREVHEFIFDKIMNIVNAAESSKNWGLALSFIVGLGSANKGTMFLFRAINEIYNEKNKRNMIKQNAITLAFTLGLMLIGILSLFMIVAYPIINEYLDLNGHIDSTIKFSRWIVLALIFLICIALIFQFAPQRKHPRFKWVSPGAVIATVLWILGSLILTIYVQNFDKIEDLYGQISALIILMIWLNITSFVILLGAQVNAELEHQTSEDTTNGEDKPKGERKAYFADHVAAKEENKQ</sequence>
<evidence type="ECO:0000313" key="8">
    <source>
        <dbReference type="Proteomes" id="UP000027821"/>
    </source>
</evidence>
<evidence type="ECO:0000313" key="7">
    <source>
        <dbReference type="EMBL" id="KEO74859.1"/>
    </source>
</evidence>
<dbReference type="Proteomes" id="UP000027821">
    <property type="component" value="Unassembled WGS sequence"/>
</dbReference>
<organism evidence="7 8">
    <name type="scientific">Anditalea andensis</name>
    <dbReference type="NCBI Taxonomy" id="1048983"/>
    <lineage>
        <taxon>Bacteria</taxon>
        <taxon>Pseudomonadati</taxon>
        <taxon>Bacteroidota</taxon>
        <taxon>Cytophagia</taxon>
        <taxon>Cytophagales</taxon>
        <taxon>Cytophagaceae</taxon>
        <taxon>Anditalea</taxon>
    </lineage>
</organism>
<dbReference type="PANTHER" id="PTHR30213">
    <property type="entry name" value="INNER MEMBRANE PROTEIN YHJD"/>
    <property type="match status" value="1"/>
</dbReference>
<keyword evidence="8" id="KW-1185">Reference proteome</keyword>
<evidence type="ECO:0000256" key="6">
    <source>
        <dbReference type="SAM" id="Phobius"/>
    </source>
</evidence>
<feature type="transmembrane region" description="Helical" evidence="6">
    <location>
        <begin position="107"/>
        <end position="128"/>
    </location>
</feature>
<dbReference type="PIRSF" id="PIRSF035875">
    <property type="entry name" value="RNase_BN"/>
    <property type="match status" value="1"/>
</dbReference>
<dbReference type="eggNOG" id="COG1295">
    <property type="taxonomic scope" value="Bacteria"/>
</dbReference>
<keyword evidence="5 6" id="KW-0472">Membrane</keyword>
<keyword evidence="4 6" id="KW-1133">Transmembrane helix</keyword>
<dbReference type="NCBIfam" id="TIGR00765">
    <property type="entry name" value="yihY_not_rbn"/>
    <property type="match status" value="1"/>
</dbReference>
<dbReference type="AlphaFoldDB" id="A0A074L119"/>
<keyword evidence="2" id="KW-1003">Cell membrane</keyword>
<evidence type="ECO:0000256" key="1">
    <source>
        <dbReference type="ARBA" id="ARBA00004651"/>
    </source>
</evidence>
<accession>A0A074L119</accession>
<comment type="caution">
    <text evidence="7">The sequence shown here is derived from an EMBL/GenBank/DDBJ whole genome shotgun (WGS) entry which is preliminary data.</text>
</comment>